<keyword evidence="2" id="KW-0813">Transport</keyword>
<proteinExistence type="predicted"/>
<comment type="caution">
    <text evidence="2">The sequence shown here is derived from an EMBL/GenBank/DDBJ whole genome shotgun (WGS) entry which is preliminary data.</text>
</comment>
<keyword evidence="1" id="KW-0472">Membrane</keyword>
<dbReference type="AlphaFoldDB" id="A0A3L6SM43"/>
<evidence type="ECO:0000313" key="2">
    <source>
        <dbReference type="EMBL" id="RLN22613.1"/>
    </source>
</evidence>
<reference evidence="3" key="1">
    <citation type="journal article" date="2019" name="Nat. Commun.">
        <title>The genome of broomcorn millet.</title>
        <authorList>
            <person name="Zou C."/>
            <person name="Miki D."/>
            <person name="Li D."/>
            <person name="Tang Q."/>
            <person name="Xiao L."/>
            <person name="Rajput S."/>
            <person name="Deng P."/>
            <person name="Jia W."/>
            <person name="Huang R."/>
            <person name="Zhang M."/>
            <person name="Sun Y."/>
            <person name="Hu J."/>
            <person name="Fu X."/>
            <person name="Schnable P.S."/>
            <person name="Li F."/>
            <person name="Zhang H."/>
            <person name="Feng B."/>
            <person name="Zhu X."/>
            <person name="Liu R."/>
            <person name="Schnable J.C."/>
            <person name="Zhu J.-K."/>
            <person name="Zhang H."/>
        </authorList>
    </citation>
    <scope>NUCLEOTIDE SEQUENCE [LARGE SCALE GENOMIC DNA]</scope>
</reference>
<feature type="transmembrane region" description="Helical" evidence="1">
    <location>
        <begin position="140"/>
        <end position="161"/>
    </location>
</feature>
<dbReference type="GO" id="GO:0034220">
    <property type="term" value="P:monoatomic ion transmembrane transport"/>
    <property type="evidence" value="ECO:0007669"/>
    <property type="project" value="UniProtKB-KW"/>
</dbReference>
<name>A0A3L6SM43_PANMI</name>
<evidence type="ECO:0000313" key="3">
    <source>
        <dbReference type="Proteomes" id="UP000275267"/>
    </source>
</evidence>
<accession>A0A3L6SM43</accession>
<organism evidence="2 3">
    <name type="scientific">Panicum miliaceum</name>
    <name type="common">Proso millet</name>
    <name type="synonym">Broomcorn millet</name>
    <dbReference type="NCBI Taxonomy" id="4540"/>
    <lineage>
        <taxon>Eukaryota</taxon>
        <taxon>Viridiplantae</taxon>
        <taxon>Streptophyta</taxon>
        <taxon>Embryophyta</taxon>
        <taxon>Tracheophyta</taxon>
        <taxon>Spermatophyta</taxon>
        <taxon>Magnoliopsida</taxon>
        <taxon>Liliopsida</taxon>
        <taxon>Poales</taxon>
        <taxon>Poaceae</taxon>
        <taxon>PACMAD clade</taxon>
        <taxon>Panicoideae</taxon>
        <taxon>Panicodae</taxon>
        <taxon>Paniceae</taxon>
        <taxon>Panicinae</taxon>
        <taxon>Panicum</taxon>
        <taxon>Panicum sect. Panicum</taxon>
    </lineage>
</organism>
<dbReference type="Proteomes" id="UP000275267">
    <property type="component" value="Unassembled WGS sequence"/>
</dbReference>
<keyword evidence="2" id="KW-0407">Ion channel</keyword>
<dbReference type="STRING" id="4540.A0A3L6SM43"/>
<evidence type="ECO:0000256" key="1">
    <source>
        <dbReference type="SAM" id="Phobius"/>
    </source>
</evidence>
<keyword evidence="3" id="KW-1185">Reference proteome</keyword>
<gene>
    <name evidence="2" type="ORF">C2845_PM07G38540</name>
</gene>
<sequence length="183" mass="20767">MEDVSNIFHNDLLPSLGARANQSIKLKKFIISPYDSRYREVAVPEILYVPFETPPANLFIILEERIEMDEGDKKIGRDPIFSAEFMAKSMHNQHFRKYNSCSTFNQTSAKSRGRRRWLGSMFRVARQDECAQDVADWPEIASAGGVLFCGLPLVWIGRVILARGKMTMGAATSGVMRFLRTTD</sequence>
<keyword evidence="2" id="KW-0406">Ion transport</keyword>
<protein>
    <submittedName>
        <fullName evidence="2">Potassium channel KAT2 isoform X1</fullName>
    </submittedName>
</protein>
<keyword evidence="1" id="KW-0812">Transmembrane</keyword>
<keyword evidence="1" id="KW-1133">Transmembrane helix</keyword>
<dbReference type="EMBL" id="PQIB02000004">
    <property type="protein sequence ID" value="RLN22613.1"/>
    <property type="molecule type" value="Genomic_DNA"/>
</dbReference>